<dbReference type="SUPFAM" id="SSF53474">
    <property type="entry name" value="alpha/beta-Hydrolases"/>
    <property type="match status" value="1"/>
</dbReference>
<dbReference type="Proteomes" id="UP000637002">
    <property type="component" value="Unassembled WGS sequence"/>
</dbReference>
<reference evidence="4" key="2">
    <citation type="submission" date="2020-09" db="EMBL/GenBank/DDBJ databases">
        <authorList>
            <person name="Sun Q."/>
            <person name="Zhou Y."/>
        </authorList>
    </citation>
    <scope>NUCLEOTIDE SEQUENCE</scope>
    <source>
        <strain evidence="4">CGMCC 1.12919</strain>
    </source>
</reference>
<keyword evidence="2" id="KW-0378">Hydrolase</keyword>
<dbReference type="AlphaFoldDB" id="A0A916XQZ0"/>
<evidence type="ECO:0000313" key="5">
    <source>
        <dbReference type="Proteomes" id="UP000637002"/>
    </source>
</evidence>
<accession>A0A916XQZ0</accession>
<protein>
    <submittedName>
        <fullName evidence="4">Acetylhydrolase</fullName>
    </submittedName>
</protein>
<organism evidence="4 5">
    <name type="scientific">Chelatococcus reniformis</name>
    <dbReference type="NCBI Taxonomy" id="1494448"/>
    <lineage>
        <taxon>Bacteria</taxon>
        <taxon>Pseudomonadati</taxon>
        <taxon>Pseudomonadota</taxon>
        <taxon>Alphaproteobacteria</taxon>
        <taxon>Hyphomicrobiales</taxon>
        <taxon>Chelatococcaceae</taxon>
        <taxon>Chelatococcus</taxon>
    </lineage>
</organism>
<dbReference type="PANTHER" id="PTHR48081:SF8">
    <property type="entry name" value="ALPHA_BETA HYDROLASE FOLD-3 DOMAIN-CONTAINING PROTEIN-RELATED"/>
    <property type="match status" value="1"/>
</dbReference>
<dbReference type="FunFam" id="3.40.50.1820:FF:000089">
    <property type="entry name" value="Alpha/beta hydrolase"/>
    <property type="match status" value="1"/>
</dbReference>
<comment type="caution">
    <text evidence="4">The sequence shown here is derived from an EMBL/GenBank/DDBJ whole genome shotgun (WGS) entry which is preliminary data.</text>
</comment>
<feature type="domain" description="Alpha/beta hydrolase fold-3" evidence="3">
    <location>
        <begin position="82"/>
        <end position="288"/>
    </location>
</feature>
<evidence type="ECO:0000256" key="2">
    <source>
        <dbReference type="ARBA" id="ARBA00022801"/>
    </source>
</evidence>
<dbReference type="RefSeq" id="WP_244642307.1">
    <property type="nucleotide sequence ID" value="NZ_BMGG01000015.1"/>
</dbReference>
<dbReference type="InterPro" id="IPR002168">
    <property type="entry name" value="Lipase_GDXG_HIS_AS"/>
</dbReference>
<gene>
    <name evidence="4" type="ORF">GCM10010994_59550</name>
</gene>
<dbReference type="InterPro" id="IPR029058">
    <property type="entry name" value="AB_hydrolase_fold"/>
</dbReference>
<dbReference type="PROSITE" id="PS01173">
    <property type="entry name" value="LIPASE_GDXG_HIS"/>
    <property type="match status" value="1"/>
</dbReference>
<dbReference type="GO" id="GO:0016787">
    <property type="term" value="F:hydrolase activity"/>
    <property type="evidence" value="ECO:0007669"/>
    <property type="project" value="UniProtKB-KW"/>
</dbReference>
<dbReference type="InterPro" id="IPR013094">
    <property type="entry name" value="AB_hydrolase_3"/>
</dbReference>
<dbReference type="EMBL" id="BMGG01000015">
    <property type="protein sequence ID" value="GGC93845.1"/>
    <property type="molecule type" value="Genomic_DNA"/>
</dbReference>
<sequence length="313" mass="33036">MYIHPDSAAVLEFMRRSGRPPFETLTPEQARATYIAARHALQPSMPAVAEVRELAAPGPAGEIAMRLFRGGGTRPSDQLPVLVYFHGGGWVVGNLDTHEVPCAWIANFAECAVVSVDYRLAPDCKFPAAFEDAFAATKWVAANGTTLGVDPSRVAVGGDSAGGNLAAAVAIAARDGSGPELGFQLLIYPAVDFTWGGAPEKELTTGVPVTTGGLDYFRDHYLNGVADRSDWRASPMLAESHAGLPPAYVMAAGVDPILSEGRAYASKLEQAGVPVTYRLVEGQLHGFVTMGKFIGVAESEVALAALQLKARLL</sequence>
<dbReference type="PANTHER" id="PTHR48081">
    <property type="entry name" value="AB HYDROLASE SUPERFAMILY PROTEIN C4A8.06C"/>
    <property type="match status" value="1"/>
</dbReference>
<dbReference type="Pfam" id="PF07859">
    <property type="entry name" value="Abhydrolase_3"/>
    <property type="match status" value="1"/>
</dbReference>
<evidence type="ECO:0000259" key="3">
    <source>
        <dbReference type="Pfam" id="PF07859"/>
    </source>
</evidence>
<evidence type="ECO:0000256" key="1">
    <source>
        <dbReference type="ARBA" id="ARBA00010515"/>
    </source>
</evidence>
<dbReference type="Gene3D" id="3.40.50.1820">
    <property type="entry name" value="alpha/beta hydrolase"/>
    <property type="match status" value="1"/>
</dbReference>
<dbReference type="InterPro" id="IPR050300">
    <property type="entry name" value="GDXG_lipolytic_enzyme"/>
</dbReference>
<comment type="similarity">
    <text evidence="1">Belongs to the 'GDXG' lipolytic enzyme family.</text>
</comment>
<keyword evidence="5" id="KW-1185">Reference proteome</keyword>
<reference evidence="4" key="1">
    <citation type="journal article" date="2014" name="Int. J. Syst. Evol. Microbiol.">
        <title>Complete genome sequence of Corynebacterium casei LMG S-19264T (=DSM 44701T), isolated from a smear-ripened cheese.</title>
        <authorList>
            <consortium name="US DOE Joint Genome Institute (JGI-PGF)"/>
            <person name="Walter F."/>
            <person name="Albersmeier A."/>
            <person name="Kalinowski J."/>
            <person name="Ruckert C."/>
        </authorList>
    </citation>
    <scope>NUCLEOTIDE SEQUENCE</scope>
    <source>
        <strain evidence="4">CGMCC 1.12919</strain>
    </source>
</reference>
<name>A0A916XQZ0_9HYPH</name>
<proteinExistence type="inferred from homology"/>
<evidence type="ECO:0000313" key="4">
    <source>
        <dbReference type="EMBL" id="GGC93845.1"/>
    </source>
</evidence>